<organism evidence="2 3">
    <name type="scientific">Strongyloides papillosus</name>
    <name type="common">Intestinal threadworm</name>
    <dbReference type="NCBI Taxonomy" id="174720"/>
    <lineage>
        <taxon>Eukaryota</taxon>
        <taxon>Metazoa</taxon>
        <taxon>Ecdysozoa</taxon>
        <taxon>Nematoda</taxon>
        <taxon>Chromadorea</taxon>
        <taxon>Rhabditida</taxon>
        <taxon>Tylenchina</taxon>
        <taxon>Panagrolaimomorpha</taxon>
        <taxon>Strongyloidoidea</taxon>
        <taxon>Strongyloididae</taxon>
        <taxon>Strongyloides</taxon>
    </lineage>
</organism>
<evidence type="ECO:0000256" key="1">
    <source>
        <dbReference type="SAM" id="SignalP"/>
    </source>
</evidence>
<name>A0A0N5C2Z8_STREA</name>
<protein>
    <submittedName>
        <fullName evidence="3">Uncharacterized protein</fullName>
    </submittedName>
</protein>
<evidence type="ECO:0000313" key="2">
    <source>
        <dbReference type="Proteomes" id="UP000046392"/>
    </source>
</evidence>
<dbReference type="AlphaFoldDB" id="A0A0N5C2Z8"/>
<sequence length="288" mass="33297">MLFKAIVTVLLFIIHTAIEARFSRWFPSPIYSVAIEGKLICPSYPKGFALVMISNNKKPKPDHRPIAKIYAKFYRAFFLSKMFKHWGRQPPNMGAQPVPELELDNQGQISLSSLPSIIEEVVRQENLNITRVMLIKIALKYAELKNKRKSNEDNMQSLLETTMSSINTLMTNKVRPTFRLPRKHTPTELNAYLEEIESLNVDDYEKINIIISQVHGPTKDAALMIPDKSDFIKFCNQLKDNLYPLQNNRYEAKKELLKIRPYSRETIINFLNRVGAQIQISNETLTNK</sequence>
<feature type="signal peptide" evidence="1">
    <location>
        <begin position="1"/>
        <end position="20"/>
    </location>
</feature>
<proteinExistence type="predicted"/>
<accession>A0A0N5C2Z8</accession>
<keyword evidence="1" id="KW-0732">Signal</keyword>
<dbReference type="Proteomes" id="UP000046392">
    <property type="component" value="Unplaced"/>
</dbReference>
<keyword evidence="2" id="KW-1185">Reference proteome</keyword>
<dbReference type="WBParaSite" id="SPAL_0001235400.1">
    <property type="protein sequence ID" value="SPAL_0001235400.1"/>
    <property type="gene ID" value="SPAL_0001235400"/>
</dbReference>
<feature type="chain" id="PRO_5005895361" evidence="1">
    <location>
        <begin position="21"/>
        <end position="288"/>
    </location>
</feature>
<evidence type="ECO:0000313" key="3">
    <source>
        <dbReference type="WBParaSite" id="SPAL_0001235400.1"/>
    </source>
</evidence>
<reference evidence="3" key="1">
    <citation type="submission" date="2017-02" db="UniProtKB">
        <authorList>
            <consortium name="WormBaseParasite"/>
        </authorList>
    </citation>
    <scope>IDENTIFICATION</scope>
</reference>